<feature type="domain" description="DUF7330" evidence="1">
    <location>
        <begin position="98"/>
        <end position="336"/>
    </location>
</feature>
<dbReference type="AlphaFoldDB" id="A0A9W9DS03"/>
<dbReference type="Pfam" id="PF24016">
    <property type="entry name" value="DUF7330"/>
    <property type="match status" value="1"/>
</dbReference>
<reference evidence="2" key="1">
    <citation type="submission" date="2022-08" db="EMBL/GenBank/DDBJ databases">
        <title>A Global Phylogenomic Analysis of the Shiitake Genus Lentinula.</title>
        <authorList>
            <consortium name="DOE Joint Genome Institute"/>
            <person name="Sierra-Patev S."/>
            <person name="Min B."/>
            <person name="Naranjo-Ortiz M."/>
            <person name="Looney B."/>
            <person name="Konkel Z."/>
            <person name="Slot J.C."/>
            <person name="Sakamoto Y."/>
            <person name="Steenwyk J.L."/>
            <person name="Rokas A."/>
            <person name="Carro J."/>
            <person name="Camarero S."/>
            <person name="Ferreira P."/>
            <person name="Molpeceres G."/>
            <person name="Ruiz-Duenas F.J."/>
            <person name="Serrano A."/>
            <person name="Henrissat B."/>
            <person name="Drula E."/>
            <person name="Hughes K.W."/>
            <person name="Mata J.L."/>
            <person name="Ishikawa N.K."/>
            <person name="Vargas-Isla R."/>
            <person name="Ushijima S."/>
            <person name="Smith C.A."/>
            <person name="Ahrendt S."/>
            <person name="Andreopoulos W."/>
            <person name="He G."/>
            <person name="Labutti K."/>
            <person name="Lipzen A."/>
            <person name="Ng V."/>
            <person name="Riley R."/>
            <person name="Sandor L."/>
            <person name="Barry K."/>
            <person name="Martinez A.T."/>
            <person name="Xiao Y."/>
            <person name="Gibbons J.G."/>
            <person name="Terashima K."/>
            <person name="Grigoriev I.V."/>
            <person name="Hibbett D.S."/>
        </authorList>
    </citation>
    <scope>NUCLEOTIDE SEQUENCE</scope>
    <source>
        <strain evidence="2">JLM2183</strain>
    </source>
</reference>
<dbReference type="Proteomes" id="UP001150266">
    <property type="component" value="Unassembled WGS sequence"/>
</dbReference>
<keyword evidence="3" id="KW-1185">Reference proteome</keyword>
<evidence type="ECO:0000313" key="3">
    <source>
        <dbReference type="Proteomes" id="UP001150266"/>
    </source>
</evidence>
<protein>
    <recommendedName>
        <fullName evidence="1">DUF7330 domain-containing protein</fullName>
    </recommendedName>
</protein>
<evidence type="ECO:0000259" key="1">
    <source>
        <dbReference type="Pfam" id="PF24016"/>
    </source>
</evidence>
<sequence>MILPAKDLDEFDKTLDDDSYSESHTVCNVDLNEIEPPPVYSPPNTHSPLNTSTQKNEFVPSLPIFSLGTDKVDSVMPKAGETQAAFRRSENIRQKGVNFIYRHAYFDNITASYVIDPNVQDFSQSLLAGSPADGTSEIAPRSGFPRRRKNLCLQSECGAINVDVRVLAEARAMTVERENASNPPRKVLLDFRAKFGPIDVRLRSSTSGPSASQSPTRLPINLSASSKCGPVRISLPASFHGFIFFSVTLGHVVLSAKVLEQVSWDSQLSGSTRNTRTVFVGDSGALRGRIEDSGSSGGETGSVEANVEADVNGPWGGDKVHLGALCGSVLVDYVDEYQP</sequence>
<dbReference type="OrthoDB" id="2593559at2759"/>
<gene>
    <name evidence="2" type="ORF">J3R30DRAFT_2196106</name>
</gene>
<proteinExistence type="predicted"/>
<comment type="caution">
    <text evidence="2">The sequence shown here is derived from an EMBL/GenBank/DDBJ whole genome shotgun (WGS) entry which is preliminary data.</text>
</comment>
<dbReference type="EMBL" id="JAOTPV010000005">
    <property type="protein sequence ID" value="KAJ4482606.1"/>
    <property type="molecule type" value="Genomic_DNA"/>
</dbReference>
<evidence type="ECO:0000313" key="2">
    <source>
        <dbReference type="EMBL" id="KAJ4482606.1"/>
    </source>
</evidence>
<organism evidence="2 3">
    <name type="scientific">Lentinula aciculospora</name>
    <dbReference type="NCBI Taxonomy" id="153920"/>
    <lineage>
        <taxon>Eukaryota</taxon>
        <taxon>Fungi</taxon>
        <taxon>Dikarya</taxon>
        <taxon>Basidiomycota</taxon>
        <taxon>Agaricomycotina</taxon>
        <taxon>Agaricomycetes</taxon>
        <taxon>Agaricomycetidae</taxon>
        <taxon>Agaricales</taxon>
        <taxon>Marasmiineae</taxon>
        <taxon>Omphalotaceae</taxon>
        <taxon>Lentinula</taxon>
    </lineage>
</organism>
<name>A0A9W9DS03_9AGAR</name>
<accession>A0A9W9DS03</accession>
<dbReference type="InterPro" id="IPR055754">
    <property type="entry name" value="DUF7330"/>
</dbReference>